<accession>A0ACC2RBL9</accession>
<proteinExistence type="predicted"/>
<organism evidence="1 2">
    <name type="scientific">Mythimna loreyi</name>
    <dbReference type="NCBI Taxonomy" id="667449"/>
    <lineage>
        <taxon>Eukaryota</taxon>
        <taxon>Metazoa</taxon>
        <taxon>Ecdysozoa</taxon>
        <taxon>Arthropoda</taxon>
        <taxon>Hexapoda</taxon>
        <taxon>Insecta</taxon>
        <taxon>Pterygota</taxon>
        <taxon>Neoptera</taxon>
        <taxon>Endopterygota</taxon>
        <taxon>Lepidoptera</taxon>
        <taxon>Glossata</taxon>
        <taxon>Ditrysia</taxon>
        <taxon>Noctuoidea</taxon>
        <taxon>Noctuidae</taxon>
        <taxon>Noctuinae</taxon>
        <taxon>Hadenini</taxon>
        <taxon>Mythimna</taxon>
    </lineage>
</organism>
<evidence type="ECO:0000313" key="1">
    <source>
        <dbReference type="EMBL" id="KAJ8737575.1"/>
    </source>
</evidence>
<protein>
    <submittedName>
        <fullName evidence="1">Uncharacterized protein</fullName>
    </submittedName>
</protein>
<gene>
    <name evidence="1" type="ORF">PYW08_000170</name>
</gene>
<comment type="caution">
    <text evidence="1">The sequence shown here is derived from an EMBL/GenBank/DDBJ whole genome shotgun (WGS) entry which is preliminary data.</text>
</comment>
<reference evidence="1" key="1">
    <citation type="submission" date="2023-03" db="EMBL/GenBank/DDBJ databases">
        <title>Chromosome-level genomes of two armyworms, Mythimna separata and Mythimna loreyi, provide insights into the biosynthesis and reception of sex pheromones.</title>
        <authorList>
            <person name="Zhao H."/>
        </authorList>
    </citation>
    <scope>NUCLEOTIDE SEQUENCE</scope>
    <source>
        <strain evidence="1">BeijingLab</strain>
    </source>
</reference>
<keyword evidence="2" id="KW-1185">Reference proteome</keyword>
<name>A0ACC2RBL9_9NEOP</name>
<evidence type="ECO:0000313" key="2">
    <source>
        <dbReference type="Proteomes" id="UP001231649"/>
    </source>
</evidence>
<sequence length="296" mass="33358">MERKQNPYLKNSDDWMALLRNEHTEEVKAEARWPTVMLQSSARQIVWSMCSLLGVYDKGVPGSSCRLLERCLCRHIQTFLHENHSLEEFSQYKKVIVSKFFLLLVSCVQLAAKMSDLQTPMSASRVRSALLQLGVDHSTAEIVRMESRVFGILDYRIPVWNSLETAEFLADGVGVNSPVIIKALEVVINATEYRRDIFELNMKSWIAHNRPANVSPPSEEGSAVRLTMHNLHVCAAGVAATLRYMQHPARAAAVLALARLLPVERAYLRAMVHALLKTIFTPLEPSASGSKKKRYL</sequence>
<dbReference type="Proteomes" id="UP001231649">
    <property type="component" value="Chromosome 1"/>
</dbReference>
<dbReference type="EMBL" id="CM056777">
    <property type="protein sequence ID" value="KAJ8737575.1"/>
    <property type="molecule type" value="Genomic_DNA"/>
</dbReference>